<evidence type="ECO:0000256" key="2">
    <source>
        <dbReference type="ARBA" id="ARBA00022448"/>
    </source>
</evidence>
<organism evidence="8 9">
    <name type="scientific">Ceratobasidium theobromae</name>
    <dbReference type="NCBI Taxonomy" id="1582974"/>
    <lineage>
        <taxon>Eukaryota</taxon>
        <taxon>Fungi</taxon>
        <taxon>Dikarya</taxon>
        <taxon>Basidiomycota</taxon>
        <taxon>Agaricomycotina</taxon>
        <taxon>Agaricomycetes</taxon>
        <taxon>Cantharellales</taxon>
        <taxon>Ceratobasidiaceae</taxon>
        <taxon>Ceratobasidium</taxon>
    </lineage>
</organism>
<evidence type="ECO:0000313" key="9">
    <source>
        <dbReference type="Proteomes" id="UP000383932"/>
    </source>
</evidence>
<dbReference type="PROSITE" id="PS50850">
    <property type="entry name" value="MFS"/>
    <property type="match status" value="1"/>
</dbReference>
<comment type="caution">
    <text evidence="8">The sequence shown here is derived from an EMBL/GenBank/DDBJ whole genome shotgun (WGS) entry which is preliminary data.</text>
</comment>
<dbReference type="Pfam" id="PF07690">
    <property type="entry name" value="MFS_1"/>
    <property type="match status" value="1"/>
</dbReference>
<feature type="transmembrane region" description="Helical" evidence="6">
    <location>
        <begin position="412"/>
        <end position="435"/>
    </location>
</feature>
<dbReference type="FunFam" id="1.20.1250.20:FF:000034">
    <property type="entry name" value="MFS general substrate transporter"/>
    <property type="match status" value="1"/>
</dbReference>
<dbReference type="AlphaFoldDB" id="A0A5N5QEI9"/>
<evidence type="ECO:0000256" key="6">
    <source>
        <dbReference type="SAM" id="Phobius"/>
    </source>
</evidence>
<comment type="subcellular location">
    <subcellularLocation>
        <location evidence="1">Membrane</location>
        <topology evidence="1">Multi-pass membrane protein</topology>
    </subcellularLocation>
</comment>
<name>A0A5N5QEI9_9AGAM</name>
<feature type="transmembrane region" description="Helical" evidence="6">
    <location>
        <begin position="192"/>
        <end position="210"/>
    </location>
</feature>
<dbReference type="EMBL" id="SSOP01000199">
    <property type="protein sequence ID" value="KAB5590084.1"/>
    <property type="molecule type" value="Genomic_DNA"/>
</dbReference>
<dbReference type="Gene3D" id="1.20.1250.20">
    <property type="entry name" value="MFS general substrate transporter like domains"/>
    <property type="match status" value="2"/>
</dbReference>
<feature type="transmembrane region" description="Helical" evidence="6">
    <location>
        <begin position="254"/>
        <end position="276"/>
    </location>
</feature>
<evidence type="ECO:0000313" key="8">
    <source>
        <dbReference type="EMBL" id="KAB5590084.1"/>
    </source>
</evidence>
<feature type="transmembrane region" description="Helical" evidence="6">
    <location>
        <begin position="324"/>
        <end position="348"/>
    </location>
</feature>
<proteinExistence type="predicted"/>
<keyword evidence="4 6" id="KW-1133">Transmembrane helix</keyword>
<evidence type="ECO:0000256" key="1">
    <source>
        <dbReference type="ARBA" id="ARBA00004141"/>
    </source>
</evidence>
<dbReference type="InterPro" id="IPR011701">
    <property type="entry name" value="MFS"/>
</dbReference>
<feature type="transmembrane region" description="Helical" evidence="6">
    <location>
        <begin position="481"/>
        <end position="501"/>
    </location>
</feature>
<feature type="domain" description="Major facilitator superfamily (MFS) profile" evidence="7">
    <location>
        <begin position="95"/>
        <end position="538"/>
    </location>
</feature>
<dbReference type="PROSITE" id="PS00216">
    <property type="entry name" value="SUGAR_TRANSPORT_1"/>
    <property type="match status" value="1"/>
</dbReference>
<dbReference type="FunFam" id="1.20.1250.20:FF:000068">
    <property type="entry name" value="MFS general substrate transporter"/>
    <property type="match status" value="1"/>
</dbReference>
<feature type="transmembrane region" description="Helical" evidence="6">
    <location>
        <begin position="387"/>
        <end position="406"/>
    </location>
</feature>
<accession>A0A5N5QEI9</accession>
<dbReference type="InterPro" id="IPR005829">
    <property type="entry name" value="Sugar_transporter_CS"/>
</dbReference>
<evidence type="ECO:0000256" key="5">
    <source>
        <dbReference type="ARBA" id="ARBA00023136"/>
    </source>
</evidence>
<dbReference type="Proteomes" id="UP000383932">
    <property type="component" value="Unassembled WGS sequence"/>
</dbReference>
<keyword evidence="5 6" id="KW-0472">Membrane</keyword>
<dbReference type="GO" id="GO:0016020">
    <property type="term" value="C:membrane"/>
    <property type="evidence" value="ECO:0007669"/>
    <property type="project" value="UniProtKB-SubCell"/>
</dbReference>
<dbReference type="PANTHER" id="PTHR43791">
    <property type="entry name" value="PERMEASE-RELATED"/>
    <property type="match status" value="1"/>
</dbReference>
<feature type="transmembrane region" description="Helical" evidence="6">
    <location>
        <begin position="447"/>
        <end position="469"/>
    </location>
</feature>
<dbReference type="CDD" id="cd17327">
    <property type="entry name" value="MFS_FEN2_like"/>
    <property type="match status" value="1"/>
</dbReference>
<dbReference type="OrthoDB" id="2962993at2759"/>
<keyword evidence="2" id="KW-0813">Transport</keyword>
<feature type="transmembrane region" description="Helical" evidence="6">
    <location>
        <begin position="360"/>
        <end position="380"/>
    </location>
</feature>
<evidence type="ECO:0000256" key="4">
    <source>
        <dbReference type="ARBA" id="ARBA00022989"/>
    </source>
</evidence>
<evidence type="ECO:0000259" key="7">
    <source>
        <dbReference type="PROSITE" id="PS50850"/>
    </source>
</evidence>
<dbReference type="InterPro" id="IPR036259">
    <property type="entry name" value="MFS_trans_sf"/>
</dbReference>
<dbReference type="SUPFAM" id="SSF103473">
    <property type="entry name" value="MFS general substrate transporter"/>
    <property type="match status" value="1"/>
</dbReference>
<feature type="transmembrane region" description="Helical" evidence="6">
    <location>
        <begin position="222"/>
        <end position="242"/>
    </location>
</feature>
<protein>
    <submittedName>
        <fullName evidence="8">Transport protein</fullName>
    </submittedName>
</protein>
<keyword evidence="3 6" id="KW-0812">Transmembrane</keyword>
<sequence>MRTNSTRDYGYITIKAGGVSFAMPQPTHTYILSPAGLTVSTTGTVTMRSNSLSSSDKHSDSDKGSSLVVPHLTSEELEALKVSDRRLLRKLDWNLLPLVSILHLLSFLDRTNFGNAKIAGMEKDLKMKGYDYNIAASVFYITYCAFEIPSNLALKRLGASRWLPAQMIAWGIVTTLMCLVKTYPGIVVSRVFLGVTEAGLFPGINFYISLWYPRGSIAKRIAIFYASTTSSGAFSGILAYGIVKMKGIAGLKGWQWIFCLEGLVTIFVGAISFFFMHDLPENANFLTEKERSRLLERMKNDSPDLATHFDWKFVRQALCDYKSWVYTIIYLGGAIPVYAFSLFIPQIIKDLGYKAAKAQLMSTPPYCIAMCVAFVAAYYSDKVGRRAPFVMGLQLLSIIGYSMVRLTRNSHIAYTGIFFACSGVYSTVPCLISWVSNNVGGDTKRGVVLAMMIGIGNLGGICSSFVYRAQDRPRYKLGHEVILASLSMAFCAAGFTAWNLGRLNKLKEEQRRSEGITDHRKSEFREMGDDSPLFRYVL</sequence>
<gene>
    <name evidence="8" type="ORF">CTheo_6474</name>
</gene>
<feature type="transmembrane region" description="Helical" evidence="6">
    <location>
        <begin position="129"/>
        <end position="146"/>
    </location>
</feature>
<reference evidence="8 9" key="1">
    <citation type="journal article" date="2019" name="Fungal Biol. Biotechnol.">
        <title>Draft genome sequence of fastidious pathogen Ceratobasidium theobromae, which causes vascular-streak dieback in Theobroma cacao.</title>
        <authorList>
            <person name="Ali S.S."/>
            <person name="Asman A."/>
            <person name="Shao J."/>
            <person name="Firmansyah A.P."/>
            <person name="Susilo A.W."/>
            <person name="Rosmana A."/>
            <person name="McMahon P."/>
            <person name="Junaid M."/>
            <person name="Guest D."/>
            <person name="Kheng T.Y."/>
            <person name="Meinhardt L.W."/>
            <person name="Bailey B.A."/>
        </authorList>
    </citation>
    <scope>NUCLEOTIDE SEQUENCE [LARGE SCALE GENOMIC DNA]</scope>
    <source>
        <strain evidence="8 9">CT2</strain>
    </source>
</reference>
<evidence type="ECO:0000256" key="3">
    <source>
        <dbReference type="ARBA" id="ARBA00022692"/>
    </source>
</evidence>
<keyword evidence="9" id="KW-1185">Reference proteome</keyword>
<dbReference type="PANTHER" id="PTHR43791:SF19">
    <property type="entry name" value="TRANSPORTER, PUTATIVE (AFU_ORTHOLOGUE AFUA_1G01812)-RELATED"/>
    <property type="match status" value="1"/>
</dbReference>
<dbReference type="GO" id="GO:0022857">
    <property type="term" value="F:transmembrane transporter activity"/>
    <property type="evidence" value="ECO:0007669"/>
    <property type="project" value="InterPro"/>
</dbReference>
<dbReference type="InterPro" id="IPR020846">
    <property type="entry name" value="MFS_dom"/>
</dbReference>